<evidence type="ECO:0000313" key="1">
    <source>
        <dbReference type="EMBL" id="AIT41345.1"/>
    </source>
</evidence>
<protein>
    <submittedName>
        <fullName evidence="1">Uncharacterized protein</fullName>
    </submittedName>
</protein>
<proteinExistence type="predicted"/>
<geneLocation type="plasmid" evidence="1">
    <name>pSH4469</name>
</geneLocation>
<keyword evidence="1" id="KW-0614">Plasmid</keyword>
<dbReference type="AlphaFoldDB" id="A0A0A0QW76"/>
<name>A0A0A0QW76_SHISO</name>
<accession>A0A0A0QW76</accession>
<dbReference type="EMBL" id="KJ406378">
    <property type="protein sequence ID" value="AIT41345.1"/>
    <property type="molecule type" value="Genomic_DNA"/>
</dbReference>
<organism evidence="1">
    <name type="scientific">Shigella sonnei</name>
    <dbReference type="NCBI Taxonomy" id="624"/>
    <lineage>
        <taxon>Bacteria</taxon>
        <taxon>Pseudomonadati</taxon>
        <taxon>Pseudomonadota</taxon>
        <taxon>Gammaproteobacteria</taxon>
        <taxon>Enterobacterales</taxon>
        <taxon>Enterobacteriaceae</taxon>
        <taxon>Shigella</taxon>
    </lineage>
</organism>
<reference evidence="1" key="1">
    <citation type="journal article" date="2014" name="Int. J. Antimicrob. Agents">
        <title>Complete nucleotide sequence of the IncI1 plasmid pSH4469 encoding CTX-M-15 extended-spectrum beta-lactamase in a clinical isolate of Shigella sonnei from an outbreak in the Republic of Korea.</title>
        <authorList>
            <person name="Kim J.S."/>
            <person name="Kim J."/>
            <person name="Jeon S.-E."/>
            <person name="Kim S.-J."/>
            <person name="Kim N.-O."/>
            <person name="Hong S."/>
            <person name="Kang Y.-H."/>
            <person name="Han S."/>
            <person name="Chung G.T."/>
        </authorList>
    </citation>
    <scope>NUCLEOTIDE SEQUENCE</scope>
    <source>
        <strain evidence="1">SS084469</strain>
        <plasmid evidence="1">pSH4469</plasmid>
    </source>
</reference>
<sequence>MIKKSPGAFCCIPSTKRFRHTASSARSYSNDFRICNNPFII</sequence>